<evidence type="ECO:0000313" key="2">
    <source>
        <dbReference type="EMBL" id="BAH91956.1"/>
    </source>
</evidence>
<evidence type="ECO:0000313" key="3">
    <source>
        <dbReference type="Proteomes" id="UP000000763"/>
    </source>
</evidence>
<reference evidence="3" key="2">
    <citation type="journal article" date="2008" name="Nucleic Acids Res.">
        <title>The rice annotation project database (RAP-DB): 2008 update.</title>
        <authorList>
            <consortium name="The rice annotation project (RAP)"/>
        </authorList>
    </citation>
    <scope>GENOME REANNOTATION</scope>
    <source>
        <strain evidence="3">cv. Nipponbare</strain>
    </source>
</reference>
<sequence length="133" mass="13776">ILKARGASAEFDRGQRRHLRPEVSQGKARRTRKPPRWELAEHGTAVVAWRCSGPSVLVRRCAGPASLVERRSGSGSRGNNRGVVGGSPVRGSAPAEGGCGGARWSGGGGAAAATLVRREDEGAPALWWSVGAG</sequence>
<feature type="compositionally biased region" description="Gly residues" evidence="1">
    <location>
        <begin position="97"/>
        <end position="110"/>
    </location>
</feature>
<feature type="region of interest" description="Disordered" evidence="1">
    <location>
        <begin position="1"/>
        <end position="36"/>
    </location>
</feature>
<protein>
    <submittedName>
        <fullName evidence="2">Os03g0104800 protein</fullName>
    </submittedName>
</protein>
<dbReference type="Proteomes" id="UP000000763">
    <property type="component" value="Chromosome 3"/>
</dbReference>
<dbReference type="EMBL" id="AP008209">
    <property type="protein sequence ID" value="BAH91956.1"/>
    <property type="molecule type" value="Genomic_DNA"/>
</dbReference>
<dbReference type="KEGG" id="dosa:Os03g0104800"/>
<organism evidence="2 3">
    <name type="scientific">Oryza sativa subsp. japonica</name>
    <name type="common">Rice</name>
    <dbReference type="NCBI Taxonomy" id="39947"/>
    <lineage>
        <taxon>Eukaryota</taxon>
        <taxon>Viridiplantae</taxon>
        <taxon>Streptophyta</taxon>
        <taxon>Embryophyta</taxon>
        <taxon>Tracheophyta</taxon>
        <taxon>Spermatophyta</taxon>
        <taxon>Magnoliopsida</taxon>
        <taxon>Liliopsida</taxon>
        <taxon>Poales</taxon>
        <taxon>Poaceae</taxon>
        <taxon>BOP clade</taxon>
        <taxon>Oryzoideae</taxon>
        <taxon>Oryzeae</taxon>
        <taxon>Oryzinae</taxon>
        <taxon>Oryza</taxon>
        <taxon>Oryza sativa</taxon>
    </lineage>
</organism>
<evidence type="ECO:0000256" key="1">
    <source>
        <dbReference type="SAM" id="MobiDB-lite"/>
    </source>
</evidence>
<reference evidence="2 3" key="1">
    <citation type="journal article" date="2005" name="Nature">
        <title>The map-based sequence of the rice genome.</title>
        <authorList>
            <consortium name="International rice genome sequencing project (IRGSP)"/>
            <person name="Matsumoto T."/>
            <person name="Wu J."/>
            <person name="Kanamori H."/>
            <person name="Katayose Y."/>
            <person name="Fujisawa M."/>
            <person name="Namiki N."/>
            <person name="Mizuno H."/>
            <person name="Yamamoto K."/>
            <person name="Antonio B.A."/>
            <person name="Baba T."/>
            <person name="Sakata K."/>
            <person name="Nagamura Y."/>
            <person name="Aoki H."/>
            <person name="Arikawa K."/>
            <person name="Arita K."/>
            <person name="Bito T."/>
            <person name="Chiden Y."/>
            <person name="Fujitsuka N."/>
            <person name="Fukunaka R."/>
            <person name="Hamada M."/>
            <person name="Harada C."/>
            <person name="Hayashi A."/>
            <person name="Hijishita S."/>
            <person name="Honda M."/>
            <person name="Hosokawa S."/>
            <person name="Ichikawa Y."/>
            <person name="Idonuma A."/>
            <person name="Iijima M."/>
            <person name="Ikeda M."/>
            <person name="Ikeno M."/>
            <person name="Ito K."/>
            <person name="Ito S."/>
            <person name="Ito T."/>
            <person name="Ito Y."/>
            <person name="Ito Y."/>
            <person name="Iwabuchi A."/>
            <person name="Kamiya K."/>
            <person name="Karasawa W."/>
            <person name="Kurita K."/>
            <person name="Katagiri S."/>
            <person name="Kikuta A."/>
            <person name="Kobayashi H."/>
            <person name="Kobayashi N."/>
            <person name="Machita K."/>
            <person name="Maehara T."/>
            <person name="Masukawa M."/>
            <person name="Mizubayashi T."/>
            <person name="Mukai Y."/>
            <person name="Nagasaki H."/>
            <person name="Nagata Y."/>
            <person name="Naito S."/>
            <person name="Nakashima M."/>
            <person name="Nakama Y."/>
            <person name="Nakamichi Y."/>
            <person name="Nakamura M."/>
            <person name="Meguro A."/>
            <person name="Negishi M."/>
            <person name="Ohta I."/>
            <person name="Ohta T."/>
            <person name="Okamoto M."/>
            <person name="Ono N."/>
            <person name="Saji S."/>
            <person name="Sakaguchi M."/>
            <person name="Sakai K."/>
            <person name="Shibata M."/>
            <person name="Shimokawa T."/>
            <person name="Song J."/>
            <person name="Takazaki Y."/>
            <person name="Terasawa K."/>
            <person name="Tsugane M."/>
            <person name="Tsuji K."/>
            <person name="Ueda S."/>
            <person name="Waki K."/>
            <person name="Yamagata H."/>
            <person name="Yamamoto M."/>
            <person name="Yamamoto S."/>
            <person name="Yamane H."/>
            <person name="Yoshiki S."/>
            <person name="Yoshihara R."/>
            <person name="Yukawa K."/>
            <person name="Zhong H."/>
            <person name="Yano M."/>
            <person name="Yuan Q."/>
            <person name="Ouyang S."/>
            <person name="Liu J."/>
            <person name="Jones K.M."/>
            <person name="Gansberger K."/>
            <person name="Moffat K."/>
            <person name="Hill J."/>
            <person name="Bera J."/>
            <person name="Fadrosh D."/>
            <person name="Jin S."/>
            <person name="Johri S."/>
            <person name="Kim M."/>
            <person name="Overton L."/>
            <person name="Reardon M."/>
            <person name="Tsitrin T."/>
            <person name="Vuong H."/>
            <person name="Weaver B."/>
            <person name="Ciecko A."/>
            <person name="Tallon L."/>
            <person name="Jackson J."/>
            <person name="Pai G."/>
            <person name="Aken S.V."/>
            <person name="Utterback T."/>
            <person name="Reidmuller S."/>
            <person name="Feldblyum T."/>
            <person name="Hsiao J."/>
            <person name="Zismann V."/>
            <person name="Iobst S."/>
            <person name="de Vazeille A.R."/>
            <person name="Buell C.R."/>
            <person name="Ying K."/>
            <person name="Li Y."/>
            <person name="Lu T."/>
            <person name="Huang Y."/>
            <person name="Zhao Q."/>
            <person name="Feng Q."/>
            <person name="Zhang L."/>
            <person name="Zhu J."/>
            <person name="Weng Q."/>
            <person name="Mu J."/>
            <person name="Lu Y."/>
            <person name="Fan D."/>
            <person name="Liu Y."/>
            <person name="Guan J."/>
            <person name="Zhang Y."/>
            <person name="Yu S."/>
            <person name="Liu X."/>
            <person name="Zhang Y."/>
            <person name="Hong G."/>
            <person name="Han B."/>
            <person name="Choisne N."/>
            <person name="Demange N."/>
            <person name="Orjeda G."/>
            <person name="Samain S."/>
            <person name="Cattolico L."/>
            <person name="Pelletier E."/>
            <person name="Couloux A."/>
            <person name="Segurens B."/>
            <person name="Wincker P."/>
            <person name="D'Hont A."/>
            <person name="Scarpelli C."/>
            <person name="Weissenbach J."/>
            <person name="Salanoubat M."/>
            <person name="Quetier F."/>
            <person name="Yu Y."/>
            <person name="Kim H.R."/>
            <person name="Rambo T."/>
            <person name="Currie J."/>
            <person name="Collura K."/>
            <person name="Luo M."/>
            <person name="Yang T."/>
            <person name="Ammiraju J.S.S."/>
            <person name="Engler F."/>
            <person name="Soderlund C."/>
            <person name="Wing R.A."/>
            <person name="Palmer L.E."/>
            <person name="de la Bastide M."/>
            <person name="Spiegel L."/>
            <person name="Nascimento L."/>
            <person name="Zutavern T."/>
            <person name="O'Shaughnessy A."/>
            <person name="Dike S."/>
            <person name="Dedhia N."/>
            <person name="Preston R."/>
            <person name="Balija V."/>
            <person name="McCombie W.R."/>
            <person name="Chow T."/>
            <person name="Chen H."/>
            <person name="Chung M."/>
            <person name="Chen C."/>
            <person name="Shaw J."/>
            <person name="Wu H."/>
            <person name="Hsiao K."/>
            <person name="Chao Y."/>
            <person name="Chu M."/>
            <person name="Cheng C."/>
            <person name="Hour A."/>
            <person name="Lee P."/>
            <person name="Lin S."/>
            <person name="Lin Y."/>
            <person name="Liou J."/>
            <person name="Liu S."/>
            <person name="Hsing Y."/>
            <person name="Raghuvanshi S."/>
            <person name="Mohanty A."/>
            <person name="Bharti A.K."/>
            <person name="Gaur A."/>
            <person name="Gupta V."/>
            <person name="Kumar D."/>
            <person name="Ravi V."/>
            <person name="Vij S."/>
            <person name="Kapur A."/>
            <person name="Khurana P."/>
            <person name="Khurana P."/>
            <person name="Khurana J.P."/>
            <person name="Tyagi A.K."/>
            <person name="Gaikwad K."/>
            <person name="Singh A."/>
            <person name="Dalal V."/>
            <person name="Srivastava S."/>
            <person name="Dixit A."/>
            <person name="Pal A.K."/>
            <person name="Ghazi I.A."/>
            <person name="Yadav M."/>
            <person name="Pandit A."/>
            <person name="Bhargava A."/>
            <person name="Sureshbabu K."/>
            <person name="Batra K."/>
            <person name="Sharma T.R."/>
            <person name="Mohapatra T."/>
            <person name="Singh N.K."/>
            <person name="Messing J."/>
            <person name="Nelson A.B."/>
            <person name="Fuks G."/>
            <person name="Kavchok S."/>
            <person name="Keizer G."/>
            <person name="Linton E."/>
            <person name="Llaca V."/>
            <person name="Song R."/>
            <person name="Tanyolac B."/>
            <person name="Young S."/>
            <person name="Ho-Il K."/>
            <person name="Hahn J.H."/>
            <person name="Sangsakoo G."/>
            <person name="Vanavichit A."/>
            <person name="de Mattos Luiz.A.T."/>
            <person name="Zimmer P.D."/>
            <person name="Malone G."/>
            <person name="Dellagostin O."/>
            <person name="de Oliveira A.C."/>
            <person name="Bevan M."/>
            <person name="Bancroft I."/>
            <person name="Minx P."/>
            <person name="Cordum H."/>
            <person name="Wilson R."/>
            <person name="Cheng Z."/>
            <person name="Jin W."/>
            <person name="Jiang J."/>
            <person name="Leong S.A."/>
            <person name="Iwama H."/>
            <person name="Gojobori T."/>
            <person name="Itoh T."/>
            <person name="Niimura Y."/>
            <person name="Fujii Y."/>
            <person name="Habara T."/>
            <person name="Sakai H."/>
            <person name="Sato Y."/>
            <person name="Wilson G."/>
            <person name="Kumar K."/>
            <person name="McCouch S."/>
            <person name="Juretic N."/>
            <person name="Hoen D."/>
            <person name="Wright S."/>
            <person name="Bruskiewich R."/>
            <person name="Bureau T."/>
            <person name="Miyao A."/>
            <person name="Hirochika H."/>
            <person name="Nishikawa T."/>
            <person name="Kadowaki K."/>
            <person name="Sugiura M."/>
            <person name="Burr B."/>
            <person name="Sasaki T."/>
        </authorList>
    </citation>
    <scope>NUCLEOTIDE SEQUENCE [LARGE SCALE GENOMIC DNA]</scope>
    <source>
        <strain evidence="3">cv. Nipponbare</strain>
    </source>
</reference>
<feature type="non-terminal residue" evidence="2">
    <location>
        <position position="1"/>
    </location>
</feature>
<feature type="region of interest" description="Disordered" evidence="1">
    <location>
        <begin position="67"/>
        <end position="115"/>
    </location>
</feature>
<name>C7J0J6_ORYSJ</name>
<feature type="compositionally biased region" description="Low complexity" evidence="1">
    <location>
        <begin position="73"/>
        <end position="96"/>
    </location>
</feature>
<accession>C7J0J6</accession>
<gene>
    <name evidence="2" type="ordered locus">Os03g0104800</name>
</gene>
<proteinExistence type="predicted"/>
<dbReference type="AlphaFoldDB" id="C7J0J6"/>